<evidence type="ECO:0000256" key="1">
    <source>
        <dbReference type="SAM" id="MobiDB-lite"/>
    </source>
</evidence>
<dbReference type="VEuPathDB" id="FungiDB:PGTG_22029"/>
<evidence type="ECO:0008006" key="4">
    <source>
        <dbReference type="Google" id="ProtNLM"/>
    </source>
</evidence>
<dbReference type="EMBL" id="DS178310">
    <property type="protein sequence ID" value="EHS64072.1"/>
    <property type="molecule type" value="Genomic_DNA"/>
</dbReference>
<dbReference type="AlphaFoldDB" id="H6QTB8"/>
<gene>
    <name evidence="2" type="ORF">PGTG_22029</name>
</gene>
<evidence type="ECO:0000313" key="3">
    <source>
        <dbReference type="Proteomes" id="UP000008783"/>
    </source>
</evidence>
<accession>H6QTB8</accession>
<dbReference type="KEGG" id="pgr:PGTG_22029"/>
<dbReference type="eggNOG" id="ENOG502TF24">
    <property type="taxonomic scope" value="Eukaryota"/>
</dbReference>
<feature type="region of interest" description="Disordered" evidence="1">
    <location>
        <begin position="62"/>
        <end position="93"/>
    </location>
</feature>
<dbReference type="GeneID" id="13541682"/>
<dbReference type="InParanoid" id="H6QTB8"/>
<dbReference type="Proteomes" id="UP000008783">
    <property type="component" value="Unassembled WGS sequence"/>
</dbReference>
<name>H6QTB8_PUCGT</name>
<keyword evidence="3" id="KW-1185">Reference proteome</keyword>
<organism evidence="2 3">
    <name type="scientific">Puccinia graminis f. sp. tritici (strain CRL 75-36-700-3 / race SCCL)</name>
    <name type="common">Black stem rust fungus</name>
    <dbReference type="NCBI Taxonomy" id="418459"/>
    <lineage>
        <taxon>Eukaryota</taxon>
        <taxon>Fungi</taxon>
        <taxon>Dikarya</taxon>
        <taxon>Basidiomycota</taxon>
        <taxon>Pucciniomycotina</taxon>
        <taxon>Pucciniomycetes</taxon>
        <taxon>Pucciniales</taxon>
        <taxon>Pucciniaceae</taxon>
        <taxon>Puccinia</taxon>
    </lineage>
</organism>
<dbReference type="HOGENOM" id="CLU_1714176_0_0_1"/>
<proteinExistence type="predicted"/>
<sequence length="130" mass="14597">MSQDHINPLLQTVSTTALPTTPLANLHYLALPPELSYVTRRELDESAQRWALENGYAIKKANTTTSKGEDQVNYKCNQSSHPDESNPDNLGKSKKIGCTFEMLGKFYKKQGCYQIQIKTPHHNHPASDNP</sequence>
<dbReference type="RefSeq" id="XP_003889251.1">
    <property type="nucleotide sequence ID" value="XM_003889202.1"/>
</dbReference>
<reference evidence="3" key="1">
    <citation type="journal article" date="2011" name="Proc. Natl. Acad. Sci. U.S.A.">
        <title>Obligate biotrophy features unraveled by the genomic analysis of rust fungi.</title>
        <authorList>
            <person name="Duplessis S."/>
            <person name="Cuomo C.A."/>
            <person name="Lin Y.-C."/>
            <person name="Aerts A."/>
            <person name="Tisserant E."/>
            <person name="Veneault-Fourrey C."/>
            <person name="Joly D.L."/>
            <person name="Hacquard S."/>
            <person name="Amselem J."/>
            <person name="Cantarel B.L."/>
            <person name="Chiu R."/>
            <person name="Coutinho P.M."/>
            <person name="Feau N."/>
            <person name="Field M."/>
            <person name="Frey P."/>
            <person name="Gelhaye E."/>
            <person name="Goldberg J."/>
            <person name="Grabherr M.G."/>
            <person name="Kodira C.D."/>
            <person name="Kohler A."/>
            <person name="Kuees U."/>
            <person name="Lindquist E.A."/>
            <person name="Lucas S.M."/>
            <person name="Mago R."/>
            <person name="Mauceli E."/>
            <person name="Morin E."/>
            <person name="Murat C."/>
            <person name="Pangilinan J.L."/>
            <person name="Park R."/>
            <person name="Pearson M."/>
            <person name="Quesneville H."/>
            <person name="Rouhier N."/>
            <person name="Sakthikumar S."/>
            <person name="Salamov A.A."/>
            <person name="Schmutz J."/>
            <person name="Selles B."/>
            <person name="Shapiro H."/>
            <person name="Tanguay P."/>
            <person name="Tuskan G.A."/>
            <person name="Henrissat B."/>
            <person name="Van de Peer Y."/>
            <person name="Rouze P."/>
            <person name="Ellis J.G."/>
            <person name="Dodds P.N."/>
            <person name="Schein J.E."/>
            <person name="Zhong S."/>
            <person name="Hamelin R.C."/>
            <person name="Grigoriev I.V."/>
            <person name="Szabo L.J."/>
            <person name="Martin F."/>
        </authorList>
    </citation>
    <scope>NUCLEOTIDE SEQUENCE [LARGE SCALE GENOMIC DNA]</scope>
    <source>
        <strain evidence="3">CRL 75-36-700-3 / race SCCL</strain>
    </source>
</reference>
<protein>
    <recommendedName>
        <fullName evidence="4">FAR1 domain-containing protein</fullName>
    </recommendedName>
</protein>
<evidence type="ECO:0000313" key="2">
    <source>
        <dbReference type="EMBL" id="EHS64072.1"/>
    </source>
</evidence>